<dbReference type="EMBL" id="JAGETX010000003">
    <property type="protein sequence ID" value="MBO3270653.1"/>
    <property type="molecule type" value="Genomic_DNA"/>
</dbReference>
<evidence type="ECO:0000313" key="1">
    <source>
        <dbReference type="EMBL" id="MBO3270653.1"/>
    </source>
</evidence>
<reference evidence="1 2" key="1">
    <citation type="submission" date="2021-03" db="EMBL/GenBank/DDBJ databases">
        <authorList>
            <person name="Kim M.K."/>
        </authorList>
    </citation>
    <scope>NUCLEOTIDE SEQUENCE [LARGE SCALE GENOMIC DNA]</scope>
    <source>
        <strain evidence="1 2">BT507</strain>
    </source>
</reference>
<organism evidence="1 2">
    <name type="scientific">Hymenobacter defluvii</name>
    <dbReference type="NCBI Taxonomy" id="2054411"/>
    <lineage>
        <taxon>Bacteria</taxon>
        <taxon>Pseudomonadati</taxon>
        <taxon>Bacteroidota</taxon>
        <taxon>Cytophagia</taxon>
        <taxon>Cytophagales</taxon>
        <taxon>Hymenobacteraceae</taxon>
        <taxon>Hymenobacter</taxon>
    </lineage>
</organism>
<keyword evidence="2" id="KW-1185">Reference proteome</keyword>
<gene>
    <name evidence="1" type="ORF">J4D97_08340</name>
</gene>
<comment type="caution">
    <text evidence="1">The sequence shown here is derived from an EMBL/GenBank/DDBJ whole genome shotgun (WGS) entry which is preliminary data.</text>
</comment>
<accession>A0ABS3TBE8</accession>
<dbReference type="RefSeq" id="WP_208307170.1">
    <property type="nucleotide sequence ID" value="NZ_JAGETX010000003.1"/>
</dbReference>
<dbReference type="Proteomes" id="UP000670527">
    <property type="component" value="Unassembled WGS sequence"/>
</dbReference>
<evidence type="ECO:0000313" key="2">
    <source>
        <dbReference type="Proteomes" id="UP000670527"/>
    </source>
</evidence>
<proteinExistence type="predicted"/>
<name>A0ABS3TBE8_9BACT</name>
<sequence length="139" mass="15990">MKEMSFQVLQTAIATFVNPVVAGLDYRIKTRELIIYYHSNGDEDVDYHIVFKNPRGFKLLDEGDMINYWEVLWKMKLLPVNALFEVQSGGWLDMEDDAGGFTSKILDCQEFLITGQDDCVSVLSFDVPTIKRIDNRKNS</sequence>
<protein>
    <submittedName>
        <fullName evidence="1">Uncharacterized protein</fullName>
    </submittedName>
</protein>